<keyword evidence="10" id="KW-1185">Reference proteome</keyword>
<dbReference type="Gene3D" id="2.10.70.10">
    <property type="entry name" value="Complement Module, domain 1"/>
    <property type="match status" value="1"/>
</dbReference>
<evidence type="ECO:0000259" key="9">
    <source>
        <dbReference type="PROSITE" id="PS51233"/>
    </source>
</evidence>
<comment type="caution">
    <text evidence="6">Lacks conserved residue(s) required for the propagation of feature annotation.</text>
</comment>
<dbReference type="InterPro" id="IPR005533">
    <property type="entry name" value="AMOP_dom"/>
</dbReference>
<reference evidence="11" key="1">
    <citation type="submission" date="2022-11" db="UniProtKB">
        <authorList>
            <consortium name="WormBaseParasite"/>
        </authorList>
    </citation>
    <scope>IDENTIFICATION</scope>
</reference>
<dbReference type="Pfam" id="PF23263">
    <property type="entry name" value="C8-3_MUC4"/>
    <property type="match status" value="1"/>
</dbReference>
<dbReference type="PANTHER" id="PTHR13802">
    <property type="entry name" value="MUCIN 4-RELATED"/>
    <property type="match status" value="1"/>
</dbReference>
<feature type="domain" description="AMOP" evidence="7">
    <location>
        <begin position="237"/>
        <end position="382"/>
    </location>
</feature>
<feature type="domain" description="Sushi" evidence="8">
    <location>
        <begin position="667"/>
        <end position="723"/>
    </location>
</feature>
<dbReference type="SUPFAM" id="SSF57535">
    <property type="entry name" value="Complement control module/SCR domain"/>
    <property type="match status" value="1"/>
</dbReference>
<evidence type="ECO:0000256" key="1">
    <source>
        <dbReference type="ARBA" id="ARBA00004370"/>
    </source>
</evidence>
<dbReference type="PROSITE" id="PS50923">
    <property type="entry name" value="SUSHI"/>
    <property type="match status" value="1"/>
</dbReference>
<evidence type="ECO:0000259" key="7">
    <source>
        <dbReference type="PROSITE" id="PS50856"/>
    </source>
</evidence>
<evidence type="ECO:0000256" key="4">
    <source>
        <dbReference type="ARBA" id="ARBA00023136"/>
    </source>
</evidence>
<keyword evidence="2" id="KW-0812">Transmembrane</keyword>
<comment type="subcellular location">
    <subcellularLocation>
        <location evidence="1">Membrane</location>
    </subcellularLocation>
</comment>
<dbReference type="Pfam" id="PF00094">
    <property type="entry name" value="VWD"/>
    <property type="match status" value="1"/>
</dbReference>
<evidence type="ECO:0000256" key="6">
    <source>
        <dbReference type="PROSITE-ProRule" id="PRU00302"/>
    </source>
</evidence>
<proteinExistence type="predicted"/>
<dbReference type="PROSITE" id="PS50856">
    <property type="entry name" value="AMOP"/>
    <property type="match status" value="1"/>
</dbReference>
<keyword evidence="3" id="KW-1133">Transmembrane helix</keyword>
<evidence type="ECO:0000259" key="8">
    <source>
        <dbReference type="PROSITE" id="PS50923"/>
    </source>
</evidence>
<dbReference type="Pfam" id="PF00084">
    <property type="entry name" value="Sushi"/>
    <property type="match status" value="1"/>
</dbReference>
<evidence type="ECO:0000313" key="11">
    <source>
        <dbReference type="WBParaSite" id="ACRNAN_scaffold970.g24568.t1"/>
    </source>
</evidence>
<evidence type="ECO:0000313" key="10">
    <source>
        <dbReference type="Proteomes" id="UP000887540"/>
    </source>
</evidence>
<dbReference type="PROSITE" id="PS51233">
    <property type="entry name" value="VWFD"/>
    <property type="match status" value="1"/>
</dbReference>
<dbReference type="CDD" id="cd00033">
    <property type="entry name" value="CCP"/>
    <property type="match status" value="1"/>
</dbReference>
<dbReference type="AlphaFoldDB" id="A0A914ERQ5"/>
<name>A0A914ERQ5_9BILA</name>
<keyword evidence="4" id="KW-0472">Membrane</keyword>
<dbReference type="InterPro" id="IPR056619">
    <property type="entry name" value="C8-3_MUC4"/>
</dbReference>
<dbReference type="SMART" id="SM00032">
    <property type="entry name" value="CCP"/>
    <property type="match status" value="1"/>
</dbReference>
<evidence type="ECO:0000256" key="5">
    <source>
        <dbReference type="ARBA" id="ARBA00023157"/>
    </source>
</evidence>
<evidence type="ECO:0000256" key="2">
    <source>
        <dbReference type="ARBA" id="ARBA00022692"/>
    </source>
</evidence>
<accession>A0A914ERQ5</accession>
<sequence length="796" mass="87334">MIQSAGCSRGFDGTLNVFPNEIDWIGHKPVVLNGPCLNEGETAKCRFYDPNGNQSGFSMVPALIEGSDSSTKFICGTPYFYTTGRIKIELAIFNSSNIESNKYTGYINIVSPKKTGNGLKFSLSTIDANGVLMKFNWSIENFENSTGQNVVPKISIWLLKWGLGSVQNNTYILEGSKLSGDLTTENGYSNDTYITDKASFLCQVDPNNLISRIAIVAINAEYDSVDKLRPDDYFTYITGPQVDQIITYVCNNSVLAQMCNGWIQIAQPVGALTTCPPTYNITEYDSNWISDPTCSNYNPECIYNPGADSCVIFSAANQQGSSQQCCYKDEKIFIEVPGGGRAQLYHPSISAGLKHFAYDNLGWFSCCSKQDATLCEKFINLRPSSTVDNNPPGISASYGEPHFVTYDGFRYTFNGLGEYWLLKNNPEQPVAFQARTEQVKSSDGISQVSGITAFVMKSENSSKIQIQQSNIRTADIYIDDVLLDGPFDLDHELDLTGVHIKIAQNLKNFIVSFADGMTFTITPYIRAFGIEVLISSDFKGNKTSGLLGVYNGNSSDDLTLPNGTILPINSTAAEIYFNLKAWNIAKNESLFYYTDGNTYDTFNGQPFSPVANYDPSKVTPEMTALCGGDQFCLFDYVITGDPNFANETKILGNKLSETIKALQEQIPLCSMLTKPENGYVNLETYIPPVTAIFGCFDGYVLEGNTQLFCDSNSWNGTEPVCKSLSTETTTISTATTTSNCFSTCMSQCSSTTVFTTSVTKGSNPTGTAPTEKSTSSANNLKSISFMFILFIIWGIH</sequence>
<dbReference type="Pfam" id="PF03782">
    <property type="entry name" value="AMOP"/>
    <property type="match status" value="1"/>
</dbReference>
<dbReference type="Proteomes" id="UP000887540">
    <property type="component" value="Unplaced"/>
</dbReference>
<dbReference type="InterPro" id="IPR035976">
    <property type="entry name" value="Sushi/SCR/CCP_sf"/>
</dbReference>
<dbReference type="InterPro" id="IPR000436">
    <property type="entry name" value="Sushi_SCR_CCP_dom"/>
</dbReference>
<dbReference type="GO" id="GO:0016020">
    <property type="term" value="C:membrane"/>
    <property type="evidence" value="ECO:0007669"/>
    <property type="project" value="UniProtKB-SubCell"/>
</dbReference>
<feature type="domain" description="VWFD" evidence="9">
    <location>
        <begin position="393"/>
        <end position="590"/>
    </location>
</feature>
<keyword evidence="6" id="KW-0768">Sushi</keyword>
<dbReference type="InterPro" id="IPR001846">
    <property type="entry name" value="VWF_type-D"/>
</dbReference>
<dbReference type="PANTHER" id="PTHR13802:SF65">
    <property type="entry name" value="NIDOGEN"/>
    <property type="match status" value="1"/>
</dbReference>
<dbReference type="WBParaSite" id="ACRNAN_scaffold970.g24568.t1">
    <property type="protein sequence ID" value="ACRNAN_scaffold970.g24568.t1"/>
    <property type="gene ID" value="ACRNAN_scaffold970.g24568"/>
</dbReference>
<dbReference type="InterPro" id="IPR051495">
    <property type="entry name" value="Epithelial_Barrier/Signaling"/>
</dbReference>
<evidence type="ECO:0000256" key="3">
    <source>
        <dbReference type="ARBA" id="ARBA00022989"/>
    </source>
</evidence>
<dbReference type="SMART" id="SM00216">
    <property type="entry name" value="VWD"/>
    <property type="match status" value="1"/>
</dbReference>
<organism evidence="10 11">
    <name type="scientific">Acrobeloides nanus</name>
    <dbReference type="NCBI Taxonomy" id="290746"/>
    <lineage>
        <taxon>Eukaryota</taxon>
        <taxon>Metazoa</taxon>
        <taxon>Ecdysozoa</taxon>
        <taxon>Nematoda</taxon>
        <taxon>Chromadorea</taxon>
        <taxon>Rhabditida</taxon>
        <taxon>Tylenchina</taxon>
        <taxon>Cephalobomorpha</taxon>
        <taxon>Cephaloboidea</taxon>
        <taxon>Cephalobidae</taxon>
        <taxon>Acrobeloides</taxon>
    </lineage>
</organism>
<dbReference type="SMART" id="SM00723">
    <property type="entry name" value="AMOP"/>
    <property type="match status" value="1"/>
</dbReference>
<keyword evidence="5" id="KW-1015">Disulfide bond</keyword>
<protein>
    <submittedName>
        <fullName evidence="11">Sushi domain-containing protein</fullName>
    </submittedName>
</protein>